<feature type="transmembrane region" description="Helical" evidence="2">
    <location>
        <begin position="230"/>
        <end position="249"/>
    </location>
</feature>
<feature type="compositionally biased region" description="Acidic residues" evidence="1">
    <location>
        <begin position="75"/>
        <end position="87"/>
    </location>
</feature>
<feature type="compositionally biased region" description="Polar residues" evidence="1">
    <location>
        <begin position="556"/>
        <end position="571"/>
    </location>
</feature>
<feature type="transmembrane region" description="Helical" evidence="2">
    <location>
        <begin position="508"/>
        <end position="529"/>
    </location>
</feature>
<evidence type="ECO:0000256" key="2">
    <source>
        <dbReference type="SAM" id="Phobius"/>
    </source>
</evidence>
<proteinExistence type="predicted"/>
<evidence type="ECO:0000256" key="3">
    <source>
        <dbReference type="SAM" id="SignalP"/>
    </source>
</evidence>
<feature type="transmembrane region" description="Helical" evidence="2">
    <location>
        <begin position="91"/>
        <end position="113"/>
    </location>
</feature>
<keyword evidence="3" id="KW-0732">Signal</keyword>
<evidence type="ECO:0000256" key="1">
    <source>
        <dbReference type="SAM" id="MobiDB-lite"/>
    </source>
</evidence>
<feature type="signal peptide" evidence="3">
    <location>
        <begin position="1"/>
        <end position="15"/>
    </location>
</feature>
<feature type="transmembrane region" description="Helical" evidence="2">
    <location>
        <begin position="170"/>
        <end position="191"/>
    </location>
</feature>
<keyword evidence="2" id="KW-1133">Transmembrane helix</keyword>
<keyword evidence="2" id="KW-0812">Transmembrane</keyword>
<organism evidence="4 5">
    <name type="scientific">Effrenium voratum</name>
    <dbReference type="NCBI Taxonomy" id="2562239"/>
    <lineage>
        <taxon>Eukaryota</taxon>
        <taxon>Sar</taxon>
        <taxon>Alveolata</taxon>
        <taxon>Dinophyceae</taxon>
        <taxon>Suessiales</taxon>
        <taxon>Symbiodiniaceae</taxon>
        <taxon>Effrenium</taxon>
    </lineage>
</organism>
<gene>
    <name evidence="4" type="ORF">EVOR1521_LOCUS3110</name>
</gene>
<feature type="transmembrane region" description="Helical" evidence="2">
    <location>
        <begin position="198"/>
        <end position="218"/>
    </location>
</feature>
<protein>
    <submittedName>
        <fullName evidence="4">Uncharacterized protein</fullName>
    </submittedName>
</protein>
<evidence type="ECO:0000313" key="5">
    <source>
        <dbReference type="Proteomes" id="UP001178507"/>
    </source>
</evidence>
<feature type="chain" id="PRO_5041330371" evidence="3">
    <location>
        <begin position="16"/>
        <end position="579"/>
    </location>
</feature>
<keyword evidence="2" id="KW-0472">Membrane</keyword>
<feature type="region of interest" description="Disordered" evidence="1">
    <location>
        <begin position="547"/>
        <end position="579"/>
    </location>
</feature>
<keyword evidence="5" id="KW-1185">Reference proteome</keyword>
<reference evidence="4" key="1">
    <citation type="submission" date="2023-08" db="EMBL/GenBank/DDBJ databases">
        <authorList>
            <person name="Chen Y."/>
            <person name="Shah S."/>
            <person name="Dougan E. K."/>
            <person name="Thang M."/>
            <person name="Chan C."/>
        </authorList>
    </citation>
    <scope>NUCLEOTIDE SEQUENCE</scope>
</reference>
<comment type="caution">
    <text evidence="4">The sequence shown here is derived from an EMBL/GenBank/DDBJ whole genome shotgun (WGS) entry which is preliminary data.</text>
</comment>
<sequence length="579" mass="64233">MWNLWVLSLAACAAASTEEPIGWLMPKEFQPEGAEAPAPKVPEERLSAPAPEGAESEVAEHHEMKAEEHEKEGEHELEEELEHEEELPDDVTWTTALLLMGFLVIGVGLLYLVHYPDEDIRRAMWGMVNTTLSIFCAATFDFSVFRFLHFQVVLSPPPRGLGIKHDRPEIKATVGFLFAALVSVVLNVLLFKITNQQMLFAVRTLGGHVFAFAGILTFAFLQESEWCRDSVWKCVGVAVLAALVMVLAYRISMVVAKAYIGEENWKDHDVRIQRGQAKEMQIDASAITGGFLLVQCLCYSMSLAEEDQHKFMPILEGYPSEHIEHTTWYLVGTAVGMLTFSAVWSICLRKLKGKMGGFMFEYIGVMSAVTGCWCLQRAGLYQLFEHFEDGLNTKPMASSRAVIVNAFVMSGLAVVCVCLFDKIADWAEHGSDSNRSLAMDQEDPQDAMSMASFISFPGDAETLSKVGDGLRTIISGFGMLVGICWDKAFETAHETVAETVPLFHSHPVIGTGLVAAVLIVFVVPAWYWYIVPNAMKAEEAHKEDILRENKRARESPTLTGLSSDEQESLTVDSDEKSLT</sequence>
<feature type="region of interest" description="Disordered" evidence="1">
    <location>
        <begin position="31"/>
        <end position="87"/>
    </location>
</feature>
<feature type="compositionally biased region" description="Basic and acidic residues" evidence="1">
    <location>
        <begin position="58"/>
        <end position="74"/>
    </location>
</feature>
<dbReference type="Proteomes" id="UP001178507">
    <property type="component" value="Unassembled WGS sequence"/>
</dbReference>
<feature type="transmembrane region" description="Helical" evidence="2">
    <location>
        <begin position="284"/>
        <end position="304"/>
    </location>
</feature>
<feature type="transmembrane region" description="Helical" evidence="2">
    <location>
        <begin position="328"/>
        <end position="348"/>
    </location>
</feature>
<dbReference type="AlphaFoldDB" id="A0AA36HQ24"/>
<name>A0AA36HQ24_9DINO</name>
<dbReference type="EMBL" id="CAUJNA010000180">
    <property type="protein sequence ID" value="CAJ1373226.1"/>
    <property type="molecule type" value="Genomic_DNA"/>
</dbReference>
<feature type="transmembrane region" description="Helical" evidence="2">
    <location>
        <begin position="401"/>
        <end position="420"/>
    </location>
</feature>
<evidence type="ECO:0000313" key="4">
    <source>
        <dbReference type="EMBL" id="CAJ1373226.1"/>
    </source>
</evidence>
<accession>A0AA36HQ24</accession>
<feature type="transmembrane region" description="Helical" evidence="2">
    <location>
        <begin position="125"/>
        <end position="150"/>
    </location>
</feature>